<dbReference type="EMBL" id="PQFF01000125">
    <property type="protein sequence ID" value="RHZ80571.1"/>
    <property type="molecule type" value="Genomic_DNA"/>
</dbReference>
<organism evidence="1 2">
    <name type="scientific">Diversispora epigaea</name>
    <dbReference type="NCBI Taxonomy" id="1348612"/>
    <lineage>
        <taxon>Eukaryota</taxon>
        <taxon>Fungi</taxon>
        <taxon>Fungi incertae sedis</taxon>
        <taxon>Mucoromycota</taxon>
        <taxon>Glomeromycotina</taxon>
        <taxon>Glomeromycetes</taxon>
        <taxon>Diversisporales</taxon>
        <taxon>Diversisporaceae</taxon>
        <taxon>Diversispora</taxon>
    </lineage>
</organism>
<keyword evidence="2" id="KW-1185">Reference proteome</keyword>
<evidence type="ECO:0000313" key="2">
    <source>
        <dbReference type="Proteomes" id="UP000266861"/>
    </source>
</evidence>
<comment type="caution">
    <text evidence="1">The sequence shown here is derived from an EMBL/GenBank/DDBJ whole genome shotgun (WGS) entry which is preliminary data.</text>
</comment>
<gene>
    <name evidence="1" type="ORF">Glove_134g245</name>
</gene>
<evidence type="ECO:0000313" key="1">
    <source>
        <dbReference type="EMBL" id="RHZ80571.1"/>
    </source>
</evidence>
<proteinExistence type="predicted"/>
<dbReference type="Proteomes" id="UP000266861">
    <property type="component" value="Unassembled WGS sequence"/>
</dbReference>
<accession>A0A397IX85</accession>
<name>A0A397IX85_9GLOM</name>
<reference evidence="1 2" key="1">
    <citation type="submission" date="2018-08" db="EMBL/GenBank/DDBJ databases">
        <title>Genome and evolution of the arbuscular mycorrhizal fungus Diversispora epigaea (formerly Glomus versiforme) and its bacterial endosymbionts.</title>
        <authorList>
            <person name="Sun X."/>
            <person name="Fei Z."/>
            <person name="Harrison M."/>
        </authorList>
    </citation>
    <scope>NUCLEOTIDE SEQUENCE [LARGE SCALE GENOMIC DNA]</scope>
    <source>
        <strain evidence="1 2">IT104</strain>
    </source>
</reference>
<sequence>MNGEVTLESRIGLFPFLLVRAMVKKKQIQITGILAPGGSQTIGTSTGSDLQQTKFTLCFAHYLITTFYSSLVELVKLVIAEERNAILQITCQRFQVYSDMEFNSVEREWGR</sequence>
<protein>
    <submittedName>
        <fullName evidence="1">Uncharacterized protein</fullName>
    </submittedName>
</protein>
<dbReference type="AlphaFoldDB" id="A0A397IX85"/>